<protein>
    <recommendedName>
        <fullName evidence="1">FlgO domain-containing protein</fullName>
    </recommendedName>
</protein>
<dbReference type="InterPro" id="IPR014549">
    <property type="entry name" value="FlgO"/>
</dbReference>
<dbReference type="EMBL" id="CP003837">
    <property type="protein sequence ID" value="AGH45402.1"/>
    <property type="molecule type" value="Genomic_DNA"/>
</dbReference>
<dbReference type="PATRIC" id="fig|1129794.4.peg.3272"/>
<proteinExistence type="predicted"/>
<dbReference type="PIRSF" id="PIRSF028688">
    <property type="entry name" value="UCP_imp_028688"/>
    <property type="match status" value="1"/>
</dbReference>
<dbReference type="Proteomes" id="UP000011864">
    <property type="component" value="Chromosome"/>
</dbReference>
<dbReference type="AlphaFoldDB" id="K7ABJ5"/>
<evidence type="ECO:0000313" key="3">
    <source>
        <dbReference type="Proteomes" id="UP000011864"/>
    </source>
</evidence>
<sequence>MDESKDLADVTVSSAHPSNTLHRHVEKLARQLLSTSQLIDTTNVVAVGTILPTMHANGEPLPSHLALGLQIQESLMTFATQAGLKVIEYKTLPSIKISAHADKMLSRQVNELNPTIAADYFLTGTYTLQENNTIVNIRLIQIPENIVLAAATDYVPNDAMWSASKISMKNNQIYRNTY</sequence>
<dbReference type="Pfam" id="PF17680">
    <property type="entry name" value="FlgO"/>
    <property type="match status" value="1"/>
</dbReference>
<evidence type="ECO:0000313" key="2">
    <source>
        <dbReference type="EMBL" id="AGH45402.1"/>
    </source>
</evidence>
<name>K7ABJ5_9ALTE</name>
<dbReference type="STRING" id="1129794.C427_3293"/>
<feature type="domain" description="FlgO" evidence="1">
    <location>
        <begin position="26"/>
        <end position="159"/>
    </location>
</feature>
<dbReference type="KEGG" id="gps:C427_3293"/>
<keyword evidence="3" id="KW-1185">Reference proteome</keyword>
<accession>K7ABJ5</accession>
<dbReference type="InterPro" id="IPR041215">
    <property type="entry name" value="FlgO_dom"/>
</dbReference>
<gene>
    <name evidence="2" type="ORF">C427_3293</name>
</gene>
<evidence type="ECO:0000259" key="1">
    <source>
        <dbReference type="Pfam" id="PF17680"/>
    </source>
</evidence>
<organism evidence="2 3">
    <name type="scientific">Paraglaciecola psychrophila 170</name>
    <dbReference type="NCBI Taxonomy" id="1129794"/>
    <lineage>
        <taxon>Bacteria</taxon>
        <taxon>Pseudomonadati</taxon>
        <taxon>Pseudomonadota</taxon>
        <taxon>Gammaproteobacteria</taxon>
        <taxon>Alteromonadales</taxon>
        <taxon>Alteromonadaceae</taxon>
        <taxon>Paraglaciecola</taxon>
    </lineage>
</organism>
<reference evidence="2 3" key="1">
    <citation type="journal article" date="2013" name="Genome Announc.">
        <title>Complete Genome Sequence of Glaciecola psychrophila Strain 170T.</title>
        <authorList>
            <person name="Yin J."/>
            <person name="Chen J."/>
            <person name="Liu G."/>
            <person name="Yu Y."/>
            <person name="Song L."/>
            <person name="Wang X."/>
            <person name="Qu X."/>
        </authorList>
    </citation>
    <scope>NUCLEOTIDE SEQUENCE [LARGE SCALE GENOMIC DNA]</scope>
    <source>
        <strain evidence="2 3">170</strain>
    </source>
</reference>
<dbReference type="eggNOG" id="COG5616">
    <property type="taxonomic scope" value="Bacteria"/>
</dbReference>
<dbReference type="HOGENOM" id="CLU_119056_0_0_6"/>
<dbReference type="OrthoDB" id="6385614at2"/>